<keyword evidence="4 8" id="KW-0677">Repeat</keyword>
<keyword evidence="3 8" id="KW-0819">tRNA processing</keyword>
<comment type="subunit">
    <text evidence="7">Forms a heterodimer with the catalytic subunit Mettl1. Interacts with mei-P26 and weakly interacts with bgcn; required for the function or formation of the mei-P26-bgcn-bam-sxl complex. Interacts with nanos; may be involved in mei-P26-dependent derepression of the BMP signaling pathway. Interacts with Myc; the interaction may be mediated by mei-P26 and may be involved in the regulation of ribosome biogenesis.</text>
</comment>
<dbReference type="GO" id="GO:0043527">
    <property type="term" value="C:tRNA methyltransferase complex"/>
    <property type="evidence" value="ECO:0007669"/>
    <property type="project" value="TreeGrafter"/>
</dbReference>
<evidence type="ECO:0000256" key="5">
    <source>
        <dbReference type="ARBA" id="ARBA00023242"/>
    </source>
</evidence>
<evidence type="ECO:0000313" key="9">
    <source>
        <dbReference type="EnsemblMetazoa" id="AFAF010904-PA"/>
    </source>
</evidence>
<evidence type="ECO:0000256" key="3">
    <source>
        <dbReference type="ARBA" id="ARBA00022694"/>
    </source>
</evidence>
<keyword evidence="2 8" id="KW-0853">WD repeat</keyword>
<evidence type="ECO:0000256" key="4">
    <source>
        <dbReference type="ARBA" id="ARBA00022737"/>
    </source>
</evidence>
<keyword evidence="5 8" id="KW-0539">Nucleus</keyword>
<dbReference type="UniPathway" id="UPA00989"/>
<comment type="function">
    <text evidence="8">Required for the formation of N(7)-methylguanine at position 46 (m7G46) in tRNA. In the complex, it is required to stabilize and induce conformational changes of the catalytic subunit.</text>
</comment>
<evidence type="ECO:0000256" key="8">
    <source>
        <dbReference type="HAMAP-Rule" id="MF_03056"/>
    </source>
</evidence>
<evidence type="ECO:0000256" key="2">
    <source>
        <dbReference type="ARBA" id="ARBA00022574"/>
    </source>
</evidence>
<dbReference type="EnsemblMetazoa" id="AFAF010904-RA">
    <property type="protein sequence ID" value="AFAF010904-PA"/>
    <property type="gene ID" value="AFAF010904"/>
</dbReference>
<evidence type="ECO:0000313" key="10">
    <source>
        <dbReference type="Proteomes" id="UP000075886"/>
    </source>
</evidence>
<dbReference type="Gene3D" id="2.130.10.10">
    <property type="entry name" value="YVTN repeat-like/Quinoprotein amine dehydrogenase"/>
    <property type="match status" value="1"/>
</dbReference>
<dbReference type="GO" id="GO:0005829">
    <property type="term" value="C:cytosol"/>
    <property type="evidence" value="ECO:0007669"/>
    <property type="project" value="TreeGrafter"/>
</dbReference>
<dbReference type="AlphaFoldDB" id="A0A182QIJ6"/>
<dbReference type="InterPro" id="IPR001680">
    <property type="entry name" value="WD40_rpt"/>
</dbReference>
<dbReference type="PANTHER" id="PTHR16288:SF0">
    <property type="entry name" value="TRNA (GUANINE-N(7)-)-METHYLTRANSFERASE NON-CATALYTIC SUBUNIT WDR4"/>
    <property type="match status" value="1"/>
</dbReference>
<name>A0A182QIJ6_9DIPT</name>
<dbReference type="InterPro" id="IPR015943">
    <property type="entry name" value="WD40/YVTN_repeat-like_dom_sf"/>
</dbReference>
<sequence length="378" mass="42449">MYELKIYPSCVVVGIKDKIVFFSSDGTAVLHEITFPQKQTSIEDIKVNNQPNQPANVATFAYCLSSKVLAVSLSDKTVRCYQISIGEGGSWCSAPLGDTIPTARTIVCMKFAPKHGVLIGSDKSDCFEFELLGKSEQRSKWILGHMSLILDLAISEDERFIVTCDRDEKIKISSYPDCHNIVNYCLGHKEYVCGLEIIEPDRLISLSGDGSLVLWNFIQGNELCKLLFDDPVVGLSVQKNIKCEGFMCVAMSTVQNKIHLALVECSGPSSSRYESLTIDESLIILSLALNASLQLVLLVIEKDSKRAKLKVYDLQYAPGGRYYTESVDHPLSKNFENRFKEDTIEQVRDYSTLFKHSIDNLTDYFERKKQKMTAKKSK</sequence>
<dbReference type="Proteomes" id="UP000075886">
    <property type="component" value="Unassembled WGS sequence"/>
</dbReference>
<dbReference type="PANTHER" id="PTHR16288">
    <property type="entry name" value="WD40 REPEAT PROTEIN 4"/>
    <property type="match status" value="1"/>
</dbReference>
<keyword evidence="10" id="KW-1185">Reference proteome</keyword>
<comment type="pathway">
    <text evidence="8">tRNA modification; N(7)-methylguanine-tRNA biosynthesis.</text>
</comment>
<comment type="function">
    <text evidence="6">Required for the Mettl1-dependent formation of N(7)-methylguanine at position 46 (m7G46) in tRNA. In the Mettl1-wuho methyltransferase complex, it is required to stabilize and induce conformational changes of the catalytic subunit. Required for binding of nanos mRNA and repression of translation by the mei-P26-bgcn-bam-sxl complex. May cooperate with mei-P26 and nanos to derepress the BMP signaling pathway. May cooperate with mei-P26 to suppress expression of a subset of microRNAs. May cooperate with mei-P26 to regulate bam expression levels in germline cells during gametogenesis. Required to promote mitosis to meiosis transition during gametogenesis. May regulate germline cell division in part by regulating ribosome biogenesis.</text>
</comment>
<dbReference type="InterPro" id="IPR036322">
    <property type="entry name" value="WD40_repeat_dom_sf"/>
</dbReference>
<dbReference type="SMART" id="SM00320">
    <property type="entry name" value="WD40"/>
    <property type="match status" value="3"/>
</dbReference>
<accession>A0A182QIJ6</accession>
<dbReference type="STRING" id="69004.A0A182QIJ6"/>
<dbReference type="VEuPathDB" id="VectorBase:AFAF010904"/>
<evidence type="ECO:0000256" key="7">
    <source>
        <dbReference type="ARBA" id="ARBA00093542"/>
    </source>
</evidence>
<dbReference type="GO" id="GO:0005634">
    <property type="term" value="C:nucleus"/>
    <property type="evidence" value="ECO:0007669"/>
    <property type="project" value="UniProtKB-SubCell"/>
</dbReference>
<dbReference type="SUPFAM" id="SSF50978">
    <property type="entry name" value="WD40 repeat-like"/>
    <property type="match status" value="1"/>
</dbReference>
<comment type="subcellular location">
    <subcellularLocation>
        <location evidence="1 8">Nucleus</location>
    </subcellularLocation>
</comment>
<reference evidence="10" key="1">
    <citation type="submission" date="2014-01" db="EMBL/GenBank/DDBJ databases">
        <title>The Genome Sequence of Anopheles farauti FAR1 (V2).</title>
        <authorList>
            <consortium name="The Broad Institute Genomics Platform"/>
            <person name="Neafsey D.E."/>
            <person name="Besansky N."/>
            <person name="Howell P."/>
            <person name="Walton C."/>
            <person name="Young S.K."/>
            <person name="Zeng Q."/>
            <person name="Gargeya S."/>
            <person name="Fitzgerald M."/>
            <person name="Haas B."/>
            <person name="Abouelleil A."/>
            <person name="Allen A.W."/>
            <person name="Alvarado L."/>
            <person name="Arachchi H.M."/>
            <person name="Berlin A.M."/>
            <person name="Chapman S.B."/>
            <person name="Gainer-Dewar J."/>
            <person name="Goldberg J."/>
            <person name="Griggs A."/>
            <person name="Gujja S."/>
            <person name="Hansen M."/>
            <person name="Howarth C."/>
            <person name="Imamovic A."/>
            <person name="Ireland A."/>
            <person name="Larimer J."/>
            <person name="McCowan C."/>
            <person name="Murphy C."/>
            <person name="Pearson M."/>
            <person name="Poon T.W."/>
            <person name="Priest M."/>
            <person name="Roberts A."/>
            <person name="Saif S."/>
            <person name="Shea T."/>
            <person name="Sisk P."/>
            <person name="Sykes S."/>
            <person name="Wortman J."/>
            <person name="Nusbaum C."/>
            <person name="Birren B."/>
        </authorList>
    </citation>
    <scope>NUCLEOTIDE SEQUENCE [LARGE SCALE GENOMIC DNA]</scope>
    <source>
        <strain evidence="10">FAR1</strain>
    </source>
</reference>
<dbReference type="Pfam" id="PF00400">
    <property type="entry name" value="WD40"/>
    <property type="match status" value="1"/>
</dbReference>
<comment type="similarity">
    <text evidence="8">Belongs to the WD repeat TRM82 family.</text>
</comment>
<evidence type="ECO:0000256" key="1">
    <source>
        <dbReference type="ARBA" id="ARBA00004123"/>
    </source>
</evidence>
<protein>
    <submittedName>
        <fullName evidence="9">tRNA (guanine-N(7)-)-methyltransferase non-catalytic subunit wuho</fullName>
    </submittedName>
</protein>
<dbReference type="EMBL" id="AXCN02001178">
    <property type="status" value="NOT_ANNOTATED_CDS"/>
    <property type="molecule type" value="Genomic_DNA"/>
</dbReference>
<dbReference type="GO" id="GO:0106004">
    <property type="term" value="P:tRNA (guanine-N7)-methylation"/>
    <property type="evidence" value="ECO:0007669"/>
    <property type="project" value="UniProtKB-UniRule"/>
</dbReference>
<organism evidence="9 10">
    <name type="scientific">Anopheles farauti</name>
    <dbReference type="NCBI Taxonomy" id="69004"/>
    <lineage>
        <taxon>Eukaryota</taxon>
        <taxon>Metazoa</taxon>
        <taxon>Ecdysozoa</taxon>
        <taxon>Arthropoda</taxon>
        <taxon>Hexapoda</taxon>
        <taxon>Insecta</taxon>
        <taxon>Pterygota</taxon>
        <taxon>Neoptera</taxon>
        <taxon>Endopterygota</taxon>
        <taxon>Diptera</taxon>
        <taxon>Nematocera</taxon>
        <taxon>Culicoidea</taxon>
        <taxon>Culicidae</taxon>
        <taxon>Anophelinae</taxon>
        <taxon>Anopheles</taxon>
    </lineage>
</organism>
<evidence type="ECO:0000256" key="6">
    <source>
        <dbReference type="ARBA" id="ARBA00093337"/>
    </source>
</evidence>
<dbReference type="InterPro" id="IPR028884">
    <property type="entry name" value="Trm82"/>
</dbReference>
<proteinExistence type="inferred from homology"/>
<reference evidence="9" key="2">
    <citation type="submission" date="2020-05" db="UniProtKB">
        <authorList>
            <consortium name="EnsemblMetazoa"/>
        </authorList>
    </citation>
    <scope>IDENTIFICATION</scope>
    <source>
        <strain evidence="9">FAR1</strain>
    </source>
</reference>
<dbReference type="HAMAP" id="MF_03056">
    <property type="entry name" value="TRM82"/>
    <property type="match status" value="1"/>
</dbReference>